<dbReference type="EMBL" id="JAAGOH010000005">
    <property type="protein sequence ID" value="NDY90805.1"/>
    <property type="molecule type" value="Genomic_DNA"/>
</dbReference>
<dbReference type="AlphaFoldDB" id="A0A7C9TJR8"/>
<dbReference type="Pfam" id="PF04273">
    <property type="entry name" value="BLH_phosphatase"/>
    <property type="match status" value="1"/>
</dbReference>
<name>A0A7C9TJR8_9BURK</name>
<reference evidence="2 3" key="1">
    <citation type="submission" date="2020-02" db="EMBL/GenBank/DDBJ databases">
        <title>Ideonella bacterium strain TBM-1.</title>
        <authorList>
            <person name="Chen W.-M."/>
        </authorList>
    </citation>
    <scope>NUCLEOTIDE SEQUENCE [LARGE SCALE GENOMIC DNA]</scope>
    <source>
        <strain evidence="2 3">TBM-1</strain>
    </source>
</reference>
<keyword evidence="3" id="KW-1185">Reference proteome</keyword>
<dbReference type="SUPFAM" id="SSF52799">
    <property type="entry name" value="(Phosphotyrosine protein) phosphatases II"/>
    <property type="match status" value="1"/>
</dbReference>
<evidence type="ECO:0000313" key="3">
    <source>
        <dbReference type="Proteomes" id="UP000484255"/>
    </source>
</evidence>
<feature type="domain" description="Beta-lactamase hydrolase-like protein phosphatase-like" evidence="1">
    <location>
        <begin position="11"/>
        <end position="111"/>
    </location>
</feature>
<protein>
    <submittedName>
        <fullName evidence="2">TIGR01244 family phosphatase</fullName>
    </submittedName>
</protein>
<accession>A0A7C9TJR8</accession>
<evidence type="ECO:0000313" key="2">
    <source>
        <dbReference type="EMBL" id="NDY90805.1"/>
    </source>
</evidence>
<proteinExistence type="predicted"/>
<dbReference type="GO" id="GO:0016787">
    <property type="term" value="F:hydrolase activity"/>
    <property type="evidence" value="ECO:0007669"/>
    <property type="project" value="InterPro"/>
</dbReference>
<dbReference type="InterPro" id="IPR005939">
    <property type="entry name" value="BLH_phosphatase-like"/>
</dbReference>
<sequence>MSSTSLPIGRVTETLCVAPQLTPDAMAELARLGFRSVVNNRPDFEHGPDQPTSAEIAAAAQAAGLTYHHLPVAGGYQSPEEIEAFGQLLAGLPRPTLCFCRSGARSTRLIMASGAQ</sequence>
<dbReference type="Gene3D" id="3.90.190.10">
    <property type="entry name" value="Protein tyrosine phosphatase superfamily"/>
    <property type="match status" value="1"/>
</dbReference>
<evidence type="ECO:0000259" key="1">
    <source>
        <dbReference type="Pfam" id="PF04273"/>
    </source>
</evidence>
<dbReference type="RefSeq" id="WP_163456651.1">
    <property type="nucleotide sequence ID" value="NZ_JAAGOH010000005.1"/>
</dbReference>
<organism evidence="2 3">
    <name type="scientific">Ideonella livida</name>
    <dbReference type="NCBI Taxonomy" id="2707176"/>
    <lineage>
        <taxon>Bacteria</taxon>
        <taxon>Pseudomonadati</taxon>
        <taxon>Pseudomonadota</taxon>
        <taxon>Betaproteobacteria</taxon>
        <taxon>Burkholderiales</taxon>
        <taxon>Sphaerotilaceae</taxon>
        <taxon>Ideonella</taxon>
    </lineage>
</organism>
<gene>
    <name evidence="2" type="ORF">G3A44_06310</name>
</gene>
<dbReference type="NCBIfam" id="TIGR01244">
    <property type="entry name" value="TIGR01244 family sulfur transferase"/>
    <property type="match status" value="1"/>
</dbReference>
<dbReference type="Proteomes" id="UP000484255">
    <property type="component" value="Unassembled WGS sequence"/>
</dbReference>
<comment type="caution">
    <text evidence="2">The sequence shown here is derived from an EMBL/GenBank/DDBJ whole genome shotgun (WGS) entry which is preliminary data.</text>
</comment>
<dbReference type="InterPro" id="IPR029021">
    <property type="entry name" value="Prot-tyrosine_phosphatase-like"/>
</dbReference>